<dbReference type="Proteomes" id="UP000276133">
    <property type="component" value="Unassembled WGS sequence"/>
</dbReference>
<protein>
    <submittedName>
        <fullName evidence="1">Uncharacterized protein</fullName>
    </submittedName>
</protein>
<accession>A0A3M7RPS1</accession>
<sequence length="70" mass="8424">MQALYPSKLLNNDRINPSNTNTLRQLMIFHSFYARFADDKKIKYKNRKQSVQNIKPSVFKLIYTEHRTFT</sequence>
<evidence type="ECO:0000313" key="1">
    <source>
        <dbReference type="EMBL" id="RNA25335.1"/>
    </source>
</evidence>
<reference evidence="1 2" key="1">
    <citation type="journal article" date="2018" name="Sci. Rep.">
        <title>Genomic signatures of local adaptation to the degree of environmental predictability in rotifers.</title>
        <authorList>
            <person name="Franch-Gras L."/>
            <person name="Hahn C."/>
            <person name="Garcia-Roger E.M."/>
            <person name="Carmona M.J."/>
            <person name="Serra M."/>
            <person name="Gomez A."/>
        </authorList>
    </citation>
    <scope>NUCLEOTIDE SEQUENCE [LARGE SCALE GENOMIC DNA]</scope>
    <source>
        <strain evidence="1">HYR1</strain>
    </source>
</reference>
<organism evidence="1 2">
    <name type="scientific">Brachionus plicatilis</name>
    <name type="common">Marine rotifer</name>
    <name type="synonym">Brachionus muelleri</name>
    <dbReference type="NCBI Taxonomy" id="10195"/>
    <lineage>
        <taxon>Eukaryota</taxon>
        <taxon>Metazoa</taxon>
        <taxon>Spiralia</taxon>
        <taxon>Gnathifera</taxon>
        <taxon>Rotifera</taxon>
        <taxon>Eurotatoria</taxon>
        <taxon>Monogononta</taxon>
        <taxon>Pseudotrocha</taxon>
        <taxon>Ploima</taxon>
        <taxon>Brachionidae</taxon>
        <taxon>Brachionus</taxon>
    </lineage>
</organism>
<keyword evidence="2" id="KW-1185">Reference proteome</keyword>
<name>A0A3M7RPS1_BRAPC</name>
<proteinExistence type="predicted"/>
<comment type="caution">
    <text evidence="1">The sequence shown here is derived from an EMBL/GenBank/DDBJ whole genome shotgun (WGS) entry which is preliminary data.</text>
</comment>
<gene>
    <name evidence="1" type="ORF">BpHYR1_025043</name>
</gene>
<dbReference type="EMBL" id="REGN01002939">
    <property type="protein sequence ID" value="RNA25335.1"/>
    <property type="molecule type" value="Genomic_DNA"/>
</dbReference>
<evidence type="ECO:0000313" key="2">
    <source>
        <dbReference type="Proteomes" id="UP000276133"/>
    </source>
</evidence>
<dbReference type="AlphaFoldDB" id="A0A3M7RPS1"/>